<feature type="domain" description="DUF1468" evidence="2">
    <location>
        <begin position="11"/>
        <end position="148"/>
    </location>
</feature>
<keyword evidence="1" id="KW-0472">Membrane</keyword>
<dbReference type="RefSeq" id="WP_377256458.1">
    <property type="nucleotide sequence ID" value="NZ_JBHMAA010000006.1"/>
</dbReference>
<evidence type="ECO:0000313" key="4">
    <source>
        <dbReference type="Proteomes" id="UP001589692"/>
    </source>
</evidence>
<evidence type="ECO:0000259" key="2">
    <source>
        <dbReference type="Pfam" id="PF07331"/>
    </source>
</evidence>
<sequence length="156" mass="16258">MVISDIRDLLGGALLVLIGGATAIAAQQYGIGSATNTEPGFFPMILACLLLLVGAGVMLSALDFRGTKPKGDSLRFDLWHLWCLVVVAGGFALFGLLLPVAGLFVTCFVAIAAIGFGSRLLTPVGALTVALVLAVVAVVLFRYLLDLQVQAWPWGG</sequence>
<keyword evidence="1" id="KW-0812">Transmembrane</keyword>
<dbReference type="InterPro" id="IPR009936">
    <property type="entry name" value="DUF1468"/>
</dbReference>
<comment type="caution">
    <text evidence="3">The sequence shown here is derived from an EMBL/GenBank/DDBJ whole genome shotgun (WGS) entry which is preliminary data.</text>
</comment>
<keyword evidence="1" id="KW-1133">Transmembrane helix</keyword>
<keyword evidence="4" id="KW-1185">Reference proteome</keyword>
<feature type="transmembrane region" description="Helical" evidence="1">
    <location>
        <begin position="76"/>
        <end position="94"/>
    </location>
</feature>
<evidence type="ECO:0000256" key="1">
    <source>
        <dbReference type="SAM" id="Phobius"/>
    </source>
</evidence>
<dbReference type="Proteomes" id="UP001589692">
    <property type="component" value="Unassembled WGS sequence"/>
</dbReference>
<accession>A0ABV6ABE4</accession>
<dbReference type="EMBL" id="JBHMAA010000006">
    <property type="protein sequence ID" value="MFB9947957.1"/>
    <property type="molecule type" value="Genomic_DNA"/>
</dbReference>
<feature type="transmembrane region" description="Helical" evidence="1">
    <location>
        <begin position="41"/>
        <end position="64"/>
    </location>
</feature>
<name>A0ABV6ABE4_9HYPH</name>
<dbReference type="Pfam" id="PF07331">
    <property type="entry name" value="TctB"/>
    <property type="match status" value="1"/>
</dbReference>
<reference evidence="3 4" key="1">
    <citation type="submission" date="2024-09" db="EMBL/GenBank/DDBJ databases">
        <authorList>
            <person name="Sun Q."/>
            <person name="Mori K."/>
        </authorList>
    </citation>
    <scope>NUCLEOTIDE SEQUENCE [LARGE SCALE GENOMIC DNA]</scope>
    <source>
        <strain evidence="3 4">TBRC 4938</strain>
    </source>
</reference>
<evidence type="ECO:0000313" key="3">
    <source>
        <dbReference type="EMBL" id="MFB9947957.1"/>
    </source>
</evidence>
<proteinExistence type="predicted"/>
<feature type="transmembrane region" description="Helical" evidence="1">
    <location>
        <begin position="124"/>
        <end position="145"/>
    </location>
</feature>
<gene>
    <name evidence="3" type="ORF">ACFFP0_03805</name>
</gene>
<protein>
    <submittedName>
        <fullName evidence="3">Tripartite tricarboxylate transporter TctB family protein</fullName>
    </submittedName>
</protein>
<organism evidence="3 4">
    <name type="scientific">Rhizobium puerariae</name>
    <dbReference type="NCBI Taxonomy" id="1585791"/>
    <lineage>
        <taxon>Bacteria</taxon>
        <taxon>Pseudomonadati</taxon>
        <taxon>Pseudomonadota</taxon>
        <taxon>Alphaproteobacteria</taxon>
        <taxon>Hyphomicrobiales</taxon>
        <taxon>Rhizobiaceae</taxon>
        <taxon>Rhizobium/Agrobacterium group</taxon>
        <taxon>Rhizobium</taxon>
    </lineage>
</organism>